<dbReference type="OrthoDB" id="9815272at2"/>
<dbReference type="HOGENOM" id="CLU_000181_9_1_10"/>
<organism evidence="5 6">
    <name type="scientific">Mucilaginibacter paludis DSM 18603</name>
    <dbReference type="NCBI Taxonomy" id="714943"/>
    <lineage>
        <taxon>Bacteria</taxon>
        <taxon>Pseudomonadati</taxon>
        <taxon>Bacteroidota</taxon>
        <taxon>Sphingobacteriia</taxon>
        <taxon>Sphingobacteriales</taxon>
        <taxon>Sphingobacteriaceae</taxon>
        <taxon>Mucilaginibacter</taxon>
    </lineage>
</organism>
<evidence type="ECO:0000259" key="4">
    <source>
        <dbReference type="PROSITE" id="PS51194"/>
    </source>
</evidence>
<reference evidence="5" key="1">
    <citation type="submission" date="2011-09" db="EMBL/GenBank/DDBJ databases">
        <title>The permanent draft genome of Mucilaginibacter paludis DSM 18603.</title>
        <authorList>
            <consortium name="US DOE Joint Genome Institute (JGI-PGF)"/>
            <person name="Lucas S."/>
            <person name="Han J."/>
            <person name="Lapidus A."/>
            <person name="Bruce D."/>
            <person name="Goodwin L."/>
            <person name="Pitluck S."/>
            <person name="Peters L."/>
            <person name="Kyrpides N."/>
            <person name="Mavromatis K."/>
            <person name="Ivanova N."/>
            <person name="Mikhailova N."/>
            <person name="Held B."/>
            <person name="Detter J.C."/>
            <person name="Tapia R."/>
            <person name="Han C."/>
            <person name="Land M."/>
            <person name="Hauser L."/>
            <person name="Markowitz V."/>
            <person name="Cheng J.-F."/>
            <person name="Hugenholtz P."/>
            <person name="Woyke T."/>
            <person name="Wu D."/>
            <person name="Tindall B."/>
            <person name="Brambilla E."/>
            <person name="Klenk H.-P."/>
            <person name="Eisen J.A."/>
        </authorList>
    </citation>
    <scope>NUCLEOTIDE SEQUENCE [LARGE SCALE GENOMIC DNA]</scope>
    <source>
        <strain evidence="5">DSM 18603</strain>
    </source>
</reference>
<dbReference type="GO" id="GO:0004386">
    <property type="term" value="F:helicase activity"/>
    <property type="evidence" value="ECO:0007669"/>
    <property type="project" value="UniProtKB-KW"/>
</dbReference>
<keyword evidence="6" id="KW-1185">Reference proteome</keyword>
<feature type="region of interest" description="Disordered" evidence="2">
    <location>
        <begin position="1816"/>
        <end position="1840"/>
    </location>
</feature>
<evidence type="ECO:0000256" key="1">
    <source>
        <dbReference type="SAM" id="Coils"/>
    </source>
</evidence>
<feature type="domain" description="Helicase ATP-binding" evidence="3">
    <location>
        <begin position="967"/>
        <end position="1222"/>
    </location>
</feature>
<dbReference type="InterPro" id="IPR027417">
    <property type="entry name" value="P-loop_NTPase"/>
</dbReference>
<evidence type="ECO:0000313" key="6">
    <source>
        <dbReference type="Proteomes" id="UP000002774"/>
    </source>
</evidence>
<evidence type="ECO:0000313" key="5">
    <source>
        <dbReference type="EMBL" id="EHQ30896.1"/>
    </source>
</evidence>
<dbReference type="InterPro" id="IPR014001">
    <property type="entry name" value="Helicase_ATP-bd"/>
</dbReference>
<dbReference type="InterPro" id="IPR052933">
    <property type="entry name" value="DNA_Protect_Modify"/>
</dbReference>
<dbReference type="eggNOG" id="COG0553">
    <property type="taxonomic scope" value="Bacteria"/>
</dbReference>
<dbReference type="Gene3D" id="3.40.50.300">
    <property type="entry name" value="P-loop containing nucleotide triphosphate hydrolases"/>
    <property type="match status" value="2"/>
</dbReference>
<dbReference type="Proteomes" id="UP000002774">
    <property type="component" value="Chromosome"/>
</dbReference>
<feature type="coiled-coil region" evidence="1">
    <location>
        <begin position="1742"/>
        <end position="1800"/>
    </location>
</feature>
<protein>
    <submittedName>
        <fullName evidence="5">DEAD-like helicase</fullName>
    </submittedName>
</protein>
<name>H1Y3V1_9SPHI</name>
<gene>
    <name evidence="5" type="ORF">Mucpa_6847</name>
</gene>
<dbReference type="InterPro" id="IPR029063">
    <property type="entry name" value="SAM-dependent_MTases_sf"/>
</dbReference>
<dbReference type="InterPro" id="IPR001650">
    <property type="entry name" value="Helicase_C-like"/>
</dbReference>
<keyword evidence="1" id="KW-0175">Coiled coil</keyword>
<dbReference type="SMART" id="SM00487">
    <property type="entry name" value="DEXDc"/>
    <property type="match status" value="1"/>
</dbReference>
<dbReference type="EMBL" id="CM001403">
    <property type="protein sequence ID" value="EHQ30896.1"/>
    <property type="molecule type" value="Genomic_DNA"/>
</dbReference>
<dbReference type="PROSITE" id="PS51192">
    <property type="entry name" value="HELICASE_ATP_BIND_1"/>
    <property type="match status" value="1"/>
</dbReference>
<dbReference type="RefSeq" id="WP_008512947.1">
    <property type="nucleotide sequence ID" value="NZ_CM001403.1"/>
</dbReference>
<dbReference type="STRING" id="714943.Mucpa_6847"/>
<dbReference type="Gene3D" id="3.40.50.150">
    <property type="entry name" value="Vaccinia Virus protein VP39"/>
    <property type="match status" value="1"/>
</dbReference>
<dbReference type="PANTHER" id="PTHR41313:SF1">
    <property type="entry name" value="DNA METHYLASE ADENINE-SPECIFIC DOMAIN-CONTAINING PROTEIN"/>
    <property type="match status" value="1"/>
</dbReference>
<dbReference type="PROSITE" id="PS51194">
    <property type="entry name" value="HELICASE_CTER"/>
    <property type="match status" value="1"/>
</dbReference>
<feature type="domain" description="Helicase C-terminal" evidence="4">
    <location>
        <begin position="1374"/>
        <end position="1542"/>
    </location>
</feature>
<dbReference type="eggNOG" id="COG0827">
    <property type="taxonomic scope" value="Bacteria"/>
</dbReference>
<dbReference type="eggNOG" id="COG4646">
    <property type="taxonomic scope" value="Bacteria"/>
</dbReference>
<evidence type="ECO:0000259" key="3">
    <source>
        <dbReference type="PROSITE" id="PS51192"/>
    </source>
</evidence>
<sequence>MAYNPREKLAANIAALRIALDWDGKRKLMAAEISTLKTYSGFGGLKAVLYPAGEQDEWVKMNASQADLRLYPQVMELHALLKEKLSSYTYKRALDDLQDSSLTAYYTPDLLPRAIYTALGDQGLLPKYLYEPSAGAGIFVTEGARLLPELQKVTAVEKDLLTGKVLAAICSEMQVPVDVHVKGFEETEASEKGRFDLIASNIPFGNISVFDPAFKNNSITDRIHNYFFAKGLDKIGHGGLLAFLTTDAFLNTPGNDMARKHLFTSADFISLLVLPDNLMKDNANVEAPTHLLLVQKNDHKNSFSESEELLLATVEQTGENGTYPLNAYVHRHHELIMADEVAEGTNQYGKPARVIWHNGDMEDLFPAMVEQLANDLDARFDRARFETLQQQLAFEKGELDRRNESVKTDTTKQLTFLEIPLPKETKVVAQLGLFDAAPQPVGKAQAYLSDKDNASVDTSSARIISTIRTTERPEHDSVVLLTARAKSTGRYLYKLYANVAELKVSAKWLTGNVLTDELKALSTKLKSFGYDYVYEGDKSLEPAFGLVPERPKGFRNLKPFYVKDTLVMHGDKAGLIGTPGETEAEFFPFEEQDQRAFYKAYIKVRDAYIELFNTESTTLMEQPALRATLNQNYQAFTETYGELNRTFNRSRMLNDPAFGFTVLYSLEKKEEGRFVKSDILNGPVFPRQKALKTDDPAEALARCLNDKGFVDLNYISGVTGLSEQDVIAGLEKQIIYNPGKQDWETTDRYLSGNVVQKLAEAEIAIKENPDHLQIARSLAAIQRAQPETIPYELLELDFNLGERWIPTDYYQRFATRLFEINTQVEYFPSADTFKVGYSGGNAITDGEFAVTPKSGQKMKGHTLLEHALENTNPFFTYKVNLDGEEIRIPDNEATQAAHQKIELIRERFIAWLKELPSDEKLFLEKRYNTIFNCYALRQYDGSHLTFPGLDLKGAGVPALYDSQRNAAWRIIQNRGALIDHEVGLGKTLTMIIAAVEMKRLGIISKPSILALKANVIQIADTFRKAYPNARILAPTEDDFTPGKRQQLFLQIKNNNWDCVIMTHEQFGKIPQDPEIQREILQEELDNVVRDLQTLENLGAQITRKMLKGLRVRQANLRASLAQIVFDIQNVKDSGITFQEMGIDHLFVDESHKFKNLTFTTRHNRVAGLGNPQGSQRALNMLFAVRSLQKKFDADLCVTFLSGTPISNSLTEMYLIFKYLRPRELQRQQIENFDGWAAVYARKTVDFEFSVTNEIIQKERFRHFVKVPELALFYNEITDYKTAEQINLDKPELDEQLVNIKPTPEQEDFIRRLMDFAATGDATLIGREPLTEEEDKARMLIATNYAKKMATDMRLINADLYSDHPDNKVNTCARKVAEFYELSKEHRGTQLVFCDIGTPKSDEFNIYDALKDKLVQDFGIPAGQISFIHDWPDKKRPEMFRLMNAGYIRVMLGSTEKLGTGTNVQERGVALHDLDIPWRPSDLNQRGGRFSRKGNWLAKEHFDNKVPRFVYATEKSLDNYKFNLLQTKQRFIDQIKNSQISVRSIDEGALDEQSGMGFAEYIAILSGDTSLLDKTRVDKKIAALEGSRSSHYKEVSRARVRLEVVEQERSKTLVTLEKLAVDESDYKKLLTHDDEGTKHNPIRMTGLESADPEIIGKHIIDLYRNWKPAKGESEDKQVGTLYGFDLYIRQQREGYETNGLMDYKYSNSLYAESPQSGIKYLYNGGLPNVDNPKLAARYYINAIDRVVSLKEKYEKEVATLEKEVPVLKGIMGREFEKEQELADLKAEAARLQEKIAGTIRDNQMKVVEGSENDEIAEIQDEDNILSLDSEQENEPRRAIGR</sequence>
<dbReference type="SUPFAM" id="SSF53335">
    <property type="entry name" value="S-adenosyl-L-methionine-dependent methyltransferases"/>
    <property type="match status" value="1"/>
</dbReference>
<evidence type="ECO:0000256" key="2">
    <source>
        <dbReference type="SAM" id="MobiDB-lite"/>
    </source>
</evidence>
<dbReference type="SUPFAM" id="SSF52540">
    <property type="entry name" value="P-loop containing nucleoside triphosphate hydrolases"/>
    <property type="match status" value="2"/>
</dbReference>
<accession>H1Y3V1</accession>
<dbReference type="PANTHER" id="PTHR41313">
    <property type="entry name" value="ADENINE-SPECIFIC METHYLTRANSFERASE"/>
    <property type="match status" value="1"/>
</dbReference>
<proteinExistence type="predicted"/>